<evidence type="ECO:0000259" key="2">
    <source>
        <dbReference type="Pfam" id="PF01370"/>
    </source>
</evidence>
<dbReference type="PANTHER" id="PTHR43574">
    <property type="entry name" value="EPIMERASE-RELATED"/>
    <property type="match status" value="1"/>
</dbReference>
<name>A0ABD4T0J7_9CYAN</name>
<dbReference type="InterPro" id="IPR001509">
    <property type="entry name" value="Epimerase_deHydtase"/>
</dbReference>
<dbReference type="SUPFAM" id="SSF51735">
    <property type="entry name" value="NAD(P)-binding Rossmann-fold domains"/>
    <property type="match status" value="1"/>
</dbReference>
<keyword evidence="1" id="KW-0520">NAD</keyword>
<feature type="domain" description="NAD-dependent epimerase/dehydratase" evidence="2">
    <location>
        <begin position="3"/>
        <end position="236"/>
    </location>
</feature>
<evidence type="ECO:0000256" key="1">
    <source>
        <dbReference type="ARBA" id="ARBA00023027"/>
    </source>
</evidence>
<evidence type="ECO:0000313" key="4">
    <source>
        <dbReference type="Proteomes" id="UP000031561"/>
    </source>
</evidence>
<organism evidence="3 4">
    <name type="scientific">Lyngbya confervoides BDU141951</name>
    <dbReference type="NCBI Taxonomy" id="1574623"/>
    <lineage>
        <taxon>Bacteria</taxon>
        <taxon>Bacillati</taxon>
        <taxon>Cyanobacteriota</taxon>
        <taxon>Cyanophyceae</taxon>
        <taxon>Oscillatoriophycideae</taxon>
        <taxon>Oscillatoriales</taxon>
        <taxon>Microcoleaceae</taxon>
        <taxon>Lyngbya</taxon>
    </lineage>
</organism>
<proteinExistence type="predicted"/>
<dbReference type="CDD" id="cd05253">
    <property type="entry name" value="UDP_GE_SDE_e"/>
    <property type="match status" value="1"/>
</dbReference>
<dbReference type="EMBL" id="JTHE03000034">
    <property type="protein sequence ID" value="MCM1982171.1"/>
    <property type="molecule type" value="Genomic_DNA"/>
</dbReference>
<dbReference type="RefSeq" id="WP_166280664.1">
    <property type="nucleotide sequence ID" value="NZ_JTHE03000034.1"/>
</dbReference>
<evidence type="ECO:0000313" key="3">
    <source>
        <dbReference type="EMBL" id="MCM1982171.1"/>
    </source>
</evidence>
<reference evidence="3 4" key="1">
    <citation type="journal article" date="2015" name="Genome Announc.">
        <title>Draft Genome Sequence of Filamentous Marine Cyanobacterium Lyngbya confervoides Strain BDU141951.</title>
        <authorList>
            <person name="Chandrababunaidu M.M."/>
            <person name="Sen D."/>
            <person name="Tripathy S."/>
        </authorList>
    </citation>
    <scope>NUCLEOTIDE SEQUENCE [LARGE SCALE GENOMIC DNA]</scope>
    <source>
        <strain evidence="3 4">BDU141951</strain>
    </source>
</reference>
<dbReference type="Gene3D" id="3.40.50.720">
    <property type="entry name" value="NAD(P)-binding Rossmann-like Domain"/>
    <property type="match status" value="1"/>
</dbReference>
<comment type="caution">
    <text evidence="3">The sequence shown here is derived from an EMBL/GenBank/DDBJ whole genome shotgun (WGS) entry which is preliminary data.</text>
</comment>
<dbReference type="Pfam" id="PF01370">
    <property type="entry name" value="Epimerase"/>
    <property type="match status" value="1"/>
</dbReference>
<dbReference type="PRINTS" id="PR01713">
    <property type="entry name" value="NUCEPIMERASE"/>
</dbReference>
<accession>A0ABD4T0J7</accession>
<dbReference type="InterPro" id="IPR036291">
    <property type="entry name" value="NAD(P)-bd_dom_sf"/>
</dbReference>
<dbReference type="Proteomes" id="UP000031561">
    <property type="component" value="Unassembled WGS sequence"/>
</dbReference>
<gene>
    <name evidence="3" type="ORF">QQ91_0004915</name>
</gene>
<keyword evidence="4" id="KW-1185">Reference proteome</keyword>
<dbReference type="AlphaFoldDB" id="A0ABD4T0J7"/>
<protein>
    <submittedName>
        <fullName evidence="3">NAD-dependent epimerase</fullName>
    </submittedName>
</protein>
<sequence>MRVLVTGAAGFIGFHLAKRLLAAGDQVVGLDNLNDYYDVDLKRARLKQLQSQPEFLFCQLDLTDRTALLDLFAQQSFDRVIHLAAQAGIRYSLINPFVYVESNVEGFINILEGCRRSQTPHLVYASSSSVYGGNTKVPFAVTDRVDQPVSLYAATKRSNELMAETYSHLYGLLITGLRFFTVYGPWGRPDMAYFKFTEAMFQGRPIEVYNHGQMKRDLTYIDDIVSGVCRVMERSRPEGERALDEPANRLHRIYNLGNHVPVPLLRLIDLIEQETGQSAQRIYLPMQPGEVLETFADISDLTQEFGFKPETSIEVGIQRFVSWYRRYYQV</sequence>